<organism evidence="3 4">
    <name type="scientific">Flavobacterium limnosediminis JC2902</name>
    <dbReference type="NCBI Taxonomy" id="1341181"/>
    <lineage>
        <taxon>Bacteria</taxon>
        <taxon>Pseudomonadati</taxon>
        <taxon>Bacteroidota</taxon>
        <taxon>Flavobacteriia</taxon>
        <taxon>Flavobacteriales</taxon>
        <taxon>Flavobacteriaceae</taxon>
        <taxon>Flavobacterium</taxon>
    </lineage>
</organism>
<dbReference type="STRING" id="1341181.FLJC2902T_31180"/>
<feature type="transmembrane region" description="Helical" evidence="1">
    <location>
        <begin position="177"/>
        <end position="197"/>
    </location>
</feature>
<feature type="transmembrane region" description="Helical" evidence="1">
    <location>
        <begin position="71"/>
        <end position="92"/>
    </location>
</feature>
<feature type="transmembrane region" description="Helical" evidence="1">
    <location>
        <begin position="139"/>
        <end position="157"/>
    </location>
</feature>
<feature type="transmembrane region" description="Helical" evidence="1">
    <location>
        <begin position="236"/>
        <end position="259"/>
    </location>
</feature>
<dbReference type="Proteomes" id="UP000018004">
    <property type="component" value="Unassembled WGS sequence"/>
</dbReference>
<dbReference type="AlphaFoldDB" id="V6SLN7"/>
<evidence type="ECO:0000259" key="2">
    <source>
        <dbReference type="Pfam" id="PF06580"/>
    </source>
</evidence>
<feature type="transmembrane region" description="Helical" evidence="1">
    <location>
        <begin position="204"/>
        <end position="224"/>
    </location>
</feature>
<feature type="transmembrane region" description="Helical" evidence="1">
    <location>
        <begin position="37"/>
        <end position="59"/>
    </location>
</feature>
<feature type="domain" description="Signal transduction histidine kinase internal region" evidence="2">
    <location>
        <begin position="279"/>
        <end position="355"/>
    </location>
</feature>
<name>V6SLN7_9FLAO</name>
<keyword evidence="1" id="KW-0472">Membrane</keyword>
<dbReference type="InterPro" id="IPR010559">
    <property type="entry name" value="Sig_transdc_His_kin_internal"/>
</dbReference>
<accession>V6SLN7</accession>
<feature type="transmembrane region" description="Helical" evidence="1">
    <location>
        <begin position="7"/>
        <end position="25"/>
    </location>
</feature>
<dbReference type="OrthoDB" id="9809908at2"/>
<keyword evidence="1" id="KW-1133">Transmembrane helix</keyword>
<dbReference type="PANTHER" id="PTHR34220:SF7">
    <property type="entry name" value="SENSOR HISTIDINE KINASE YPDA"/>
    <property type="match status" value="1"/>
</dbReference>
<reference evidence="3 4" key="1">
    <citation type="submission" date="2013-08" db="EMBL/GenBank/DDBJ databases">
        <title>Flavobacterium limnosediminis JC2902 genome sequencing.</title>
        <authorList>
            <person name="Lee K."/>
            <person name="Yi H."/>
            <person name="Park S."/>
            <person name="Chun J."/>
        </authorList>
    </citation>
    <scope>NUCLEOTIDE SEQUENCE [LARGE SCALE GENOMIC DNA]</scope>
    <source>
        <strain evidence="3 4">JC2902</strain>
    </source>
</reference>
<dbReference type="InterPro" id="IPR050640">
    <property type="entry name" value="Bact_2-comp_sensor_kinase"/>
</dbReference>
<dbReference type="PATRIC" id="fig|1341181.4.peg.3065"/>
<dbReference type="Pfam" id="PF06580">
    <property type="entry name" value="His_kinase"/>
    <property type="match status" value="1"/>
</dbReference>
<evidence type="ECO:0000313" key="4">
    <source>
        <dbReference type="Proteomes" id="UP000018004"/>
    </source>
</evidence>
<dbReference type="GO" id="GO:0000155">
    <property type="term" value="F:phosphorelay sensor kinase activity"/>
    <property type="evidence" value="ECO:0007669"/>
    <property type="project" value="InterPro"/>
</dbReference>
<evidence type="ECO:0000313" key="3">
    <source>
        <dbReference type="EMBL" id="ESU25310.1"/>
    </source>
</evidence>
<dbReference type="PANTHER" id="PTHR34220">
    <property type="entry name" value="SENSOR HISTIDINE KINASE YPDA"/>
    <property type="match status" value="1"/>
</dbReference>
<keyword evidence="1" id="KW-0812">Transmembrane</keyword>
<evidence type="ECO:0000256" key="1">
    <source>
        <dbReference type="SAM" id="Phobius"/>
    </source>
</evidence>
<dbReference type="EMBL" id="AVGG01000031">
    <property type="protein sequence ID" value="ESU25310.1"/>
    <property type="molecule type" value="Genomic_DNA"/>
</dbReference>
<protein>
    <recommendedName>
        <fullName evidence="2">Signal transduction histidine kinase internal region domain-containing protein</fullName>
    </recommendedName>
</protein>
<feature type="transmembrane region" description="Helical" evidence="1">
    <location>
        <begin position="98"/>
        <end position="119"/>
    </location>
</feature>
<dbReference type="GO" id="GO:0016020">
    <property type="term" value="C:membrane"/>
    <property type="evidence" value="ECO:0007669"/>
    <property type="project" value="InterPro"/>
</dbReference>
<comment type="caution">
    <text evidence="3">The sequence shown here is derived from an EMBL/GenBank/DDBJ whole genome shotgun (WGS) entry which is preliminary data.</text>
</comment>
<keyword evidence="4" id="KW-1185">Reference proteome</keyword>
<dbReference type="eggNOG" id="COG2972">
    <property type="taxonomic scope" value="Bacteria"/>
</dbReference>
<proteinExistence type="predicted"/>
<gene>
    <name evidence="3" type="ORF">FLJC2902T_31180</name>
</gene>
<sequence>MSLLRKFLILALLPLIIILVIILLTNSGPSEIKNTHATVFSIFFFAIVSFNAVYVSNFFNERKFSFIKKFFLTGLLSFLSVFVFAGFCQFYFKPDVNLLVALSQAVMGFCIFLLEYLVLFILNRKSDSLIKFEDKKWQYFILVMVVILIEFVLYMLMSFSSLRSFEDFTGSLWANRFMLTCLFLMPVFSLSLIRFSVRLRFNAVLTILFSSVFSTLITFLIIAISASTISKINIHYGAMLVVYLIGLFCSLSIYAFLYYRTQLKEKAKLKYTVKQKDAQYLELKNQVNPHFLFNNLNTLISFIESNPKKAIEFGHHLSSVYRHYLKKQEDDFVLVNEELDFIEEYLAIYKAKFEKGINYTITKDASNKLYVVSNCLQELIDNIFKHNVSDNENILEISIKAEDDSLITRNSIIKNNNAIANGFGLENIRKRYSHLTENEVKIKEDSRFFSVELPLFKME</sequence>